<accession>A0A0D2PBY6</accession>
<protein>
    <submittedName>
        <fullName evidence="2">Uncharacterized protein</fullName>
    </submittedName>
</protein>
<gene>
    <name evidence="2" type="ORF">HYPSUDRAFT_205902</name>
</gene>
<proteinExistence type="predicted"/>
<dbReference type="Proteomes" id="UP000054270">
    <property type="component" value="Unassembled WGS sequence"/>
</dbReference>
<evidence type="ECO:0000313" key="2">
    <source>
        <dbReference type="EMBL" id="KJA17800.1"/>
    </source>
</evidence>
<evidence type="ECO:0000256" key="1">
    <source>
        <dbReference type="SAM" id="MobiDB-lite"/>
    </source>
</evidence>
<dbReference type="AlphaFoldDB" id="A0A0D2PBY6"/>
<organism evidence="2 3">
    <name type="scientific">Hypholoma sublateritium (strain FD-334 SS-4)</name>
    <dbReference type="NCBI Taxonomy" id="945553"/>
    <lineage>
        <taxon>Eukaryota</taxon>
        <taxon>Fungi</taxon>
        <taxon>Dikarya</taxon>
        <taxon>Basidiomycota</taxon>
        <taxon>Agaricomycotina</taxon>
        <taxon>Agaricomycetes</taxon>
        <taxon>Agaricomycetidae</taxon>
        <taxon>Agaricales</taxon>
        <taxon>Agaricineae</taxon>
        <taxon>Strophariaceae</taxon>
        <taxon>Hypholoma</taxon>
    </lineage>
</organism>
<feature type="compositionally biased region" description="Low complexity" evidence="1">
    <location>
        <begin position="95"/>
        <end position="108"/>
    </location>
</feature>
<reference evidence="3" key="1">
    <citation type="submission" date="2014-04" db="EMBL/GenBank/DDBJ databases">
        <title>Evolutionary Origins and Diversification of the Mycorrhizal Mutualists.</title>
        <authorList>
            <consortium name="DOE Joint Genome Institute"/>
            <consortium name="Mycorrhizal Genomics Consortium"/>
            <person name="Kohler A."/>
            <person name="Kuo A."/>
            <person name="Nagy L.G."/>
            <person name="Floudas D."/>
            <person name="Copeland A."/>
            <person name="Barry K.W."/>
            <person name="Cichocki N."/>
            <person name="Veneault-Fourrey C."/>
            <person name="LaButti K."/>
            <person name="Lindquist E.A."/>
            <person name="Lipzen A."/>
            <person name="Lundell T."/>
            <person name="Morin E."/>
            <person name="Murat C."/>
            <person name="Riley R."/>
            <person name="Ohm R."/>
            <person name="Sun H."/>
            <person name="Tunlid A."/>
            <person name="Henrissat B."/>
            <person name="Grigoriev I.V."/>
            <person name="Hibbett D.S."/>
            <person name="Martin F."/>
        </authorList>
    </citation>
    <scope>NUCLEOTIDE SEQUENCE [LARGE SCALE GENOMIC DNA]</scope>
    <source>
        <strain evidence="3">FD-334 SS-4</strain>
    </source>
</reference>
<name>A0A0D2PBY6_HYPSF</name>
<sequence>MYVHLGLRTFPRCPSHRLRRPFASSCFIDLAGIEEVRCRFDTRDGKSDICLHPSPVAARPLRPFAIDSAKSMTPTGSVERGGIESERIGPGRACSESPGAGAAGGSTSAMRVPHRTCVSMYARRARAMSHARMARVVLLLPRLAWQHTRGWRGVQDWAGAMYRLKRDATPYSAQASGVVLVLVPVRSLSIRAPTQLTRSPNKDTKEAPPSPARPDMNLMLRRQKRQRESGPPMRRAQRKRMLHLPAPHTPDPSLRPCLPTLDIPARLPEIRAPPSTASAAFRPV</sequence>
<feature type="region of interest" description="Disordered" evidence="1">
    <location>
        <begin position="72"/>
        <end position="108"/>
    </location>
</feature>
<keyword evidence="3" id="KW-1185">Reference proteome</keyword>
<evidence type="ECO:0000313" key="3">
    <source>
        <dbReference type="Proteomes" id="UP000054270"/>
    </source>
</evidence>
<feature type="region of interest" description="Disordered" evidence="1">
    <location>
        <begin position="193"/>
        <end position="238"/>
    </location>
</feature>
<dbReference type="EMBL" id="KN817598">
    <property type="protein sequence ID" value="KJA17800.1"/>
    <property type="molecule type" value="Genomic_DNA"/>
</dbReference>